<dbReference type="Proteomes" id="UP001501468">
    <property type="component" value="Unassembled WGS sequence"/>
</dbReference>
<sequence length="292" mass="32044">MSPAGPQPQPSAQPAAQSSAPVRRDDRVLPATRILAVVLVPILLTAFVILYGFPADTGRLFAWTIRPRLTPMVLASAYLGGAWFFVRVVRERRWARVSAGLLSVTLFAALLGLATVIHWDRFNHGRPAFWLWAALYFTAPFLVLAAWWANQRVTAPPRPDEVCVGPVARVVVAAGAGLALVQGLVMVALPSAVIPVWAWQLTPLTCRVVGAVFCLGSAGLVVLRDRRWVRLRLMVEVEVVMLTLMLLGLGRAHDDLYTDRPLTWLLVTGFAATLVASLWFWRAMAGIEHRSG</sequence>
<feature type="region of interest" description="Disordered" evidence="1">
    <location>
        <begin position="1"/>
        <end position="23"/>
    </location>
</feature>
<evidence type="ECO:0000313" key="4">
    <source>
        <dbReference type="Proteomes" id="UP001501468"/>
    </source>
</evidence>
<feature type="transmembrane region" description="Helical" evidence="2">
    <location>
        <begin position="262"/>
        <end position="281"/>
    </location>
</feature>
<name>A0ABP7ESY6_9MICO</name>
<evidence type="ECO:0000256" key="1">
    <source>
        <dbReference type="SAM" id="MobiDB-lite"/>
    </source>
</evidence>
<keyword evidence="4" id="KW-1185">Reference proteome</keyword>
<proteinExistence type="predicted"/>
<dbReference type="RefSeq" id="WP_344952096.1">
    <property type="nucleotide sequence ID" value="NZ_BAABDC010000015.1"/>
</dbReference>
<feature type="transmembrane region" description="Helical" evidence="2">
    <location>
        <begin position="233"/>
        <end position="250"/>
    </location>
</feature>
<feature type="transmembrane region" description="Helical" evidence="2">
    <location>
        <begin position="34"/>
        <end position="53"/>
    </location>
</feature>
<feature type="transmembrane region" description="Helical" evidence="2">
    <location>
        <begin position="201"/>
        <end position="221"/>
    </location>
</feature>
<reference evidence="4" key="1">
    <citation type="journal article" date="2019" name="Int. J. Syst. Evol. Microbiol.">
        <title>The Global Catalogue of Microorganisms (GCM) 10K type strain sequencing project: providing services to taxonomists for standard genome sequencing and annotation.</title>
        <authorList>
            <consortium name="The Broad Institute Genomics Platform"/>
            <consortium name="The Broad Institute Genome Sequencing Center for Infectious Disease"/>
            <person name="Wu L."/>
            <person name="Ma J."/>
        </authorList>
    </citation>
    <scope>NUCLEOTIDE SEQUENCE [LARGE SCALE GENOMIC DNA]</scope>
    <source>
        <strain evidence="4">JCM 17125</strain>
    </source>
</reference>
<feature type="compositionally biased region" description="Pro residues" evidence="1">
    <location>
        <begin position="1"/>
        <end position="11"/>
    </location>
</feature>
<accession>A0ABP7ESY6</accession>
<keyword evidence="2" id="KW-0472">Membrane</keyword>
<comment type="caution">
    <text evidence="3">The sequence shown here is derived from an EMBL/GenBank/DDBJ whole genome shotgun (WGS) entry which is preliminary data.</text>
</comment>
<keyword evidence="2" id="KW-0812">Transmembrane</keyword>
<evidence type="ECO:0000256" key="2">
    <source>
        <dbReference type="SAM" id="Phobius"/>
    </source>
</evidence>
<evidence type="ECO:0000313" key="3">
    <source>
        <dbReference type="EMBL" id="GAA3722611.1"/>
    </source>
</evidence>
<dbReference type="EMBL" id="BAABDC010000015">
    <property type="protein sequence ID" value="GAA3722611.1"/>
    <property type="molecule type" value="Genomic_DNA"/>
</dbReference>
<feature type="transmembrane region" description="Helical" evidence="2">
    <location>
        <begin position="65"/>
        <end position="86"/>
    </location>
</feature>
<protein>
    <submittedName>
        <fullName evidence="3">Uncharacterized protein</fullName>
    </submittedName>
</protein>
<feature type="transmembrane region" description="Helical" evidence="2">
    <location>
        <begin position="98"/>
        <end position="117"/>
    </location>
</feature>
<gene>
    <name evidence="3" type="ORF">GCM10022399_43750</name>
</gene>
<feature type="transmembrane region" description="Helical" evidence="2">
    <location>
        <begin position="129"/>
        <end position="149"/>
    </location>
</feature>
<organism evidence="3 4">
    <name type="scientific">Terrabacter ginsenosidimutans</name>
    <dbReference type="NCBI Taxonomy" id="490575"/>
    <lineage>
        <taxon>Bacteria</taxon>
        <taxon>Bacillati</taxon>
        <taxon>Actinomycetota</taxon>
        <taxon>Actinomycetes</taxon>
        <taxon>Micrococcales</taxon>
        <taxon>Intrasporangiaceae</taxon>
        <taxon>Terrabacter</taxon>
    </lineage>
</organism>
<keyword evidence="2" id="KW-1133">Transmembrane helix</keyword>
<feature type="compositionally biased region" description="Low complexity" evidence="1">
    <location>
        <begin position="12"/>
        <end position="21"/>
    </location>
</feature>
<feature type="transmembrane region" description="Helical" evidence="2">
    <location>
        <begin position="170"/>
        <end position="189"/>
    </location>
</feature>